<reference evidence="3" key="1">
    <citation type="submission" date="2017-05" db="EMBL/GenBank/DDBJ databases">
        <title>Complete and WGS of Bordetella genogroups.</title>
        <authorList>
            <person name="Spilker T."/>
            <person name="Lipuma J."/>
        </authorList>
    </citation>
    <scope>NUCLEOTIDE SEQUENCE [LARGE SCALE GENOMIC DNA]</scope>
    <source>
        <strain evidence="3">AU8256</strain>
    </source>
</reference>
<keyword evidence="3" id="KW-1185">Reference proteome</keyword>
<evidence type="ECO:0008006" key="4">
    <source>
        <dbReference type="Google" id="ProtNLM"/>
    </source>
</evidence>
<dbReference type="Proteomes" id="UP000215633">
    <property type="component" value="Unassembled WGS sequence"/>
</dbReference>
<comment type="caution">
    <text evidence="2">The sequence shown here is derived from an EMBL/GenBank/DDBJ whole genome shotgun (WGS) entry which is preliminary data.</text>
</comment>
<evidence type="ECO:0000256" key="1">
    <source>
        <dbReference type="SAM" id="SignalP"/>
    </source>
</evidence>
<evidence type="ECO:0000313" key="2">
    <source>
        <dbReference type="EMBL" id="OZI69420.1"/>
    </source>
</evidence>
<dbReference type="EMBL" id="NEVT01000009">
    <property type="protein sequence ID" value="OZI69420.1"/>
    <property type="molecule type" value="Genomic_DNA"/>
</dbReference>
<name>A0A261V768_9BORD</name>
<feature type="signal peptide" evidence="1">
    <location>
        <begin position="1"/>
        <end position="19"/>
    </location>
</feature>
<evidence type="ECO:0000313" key="3">
    <source>
        <dbReference type="Proteomes" id="UP000215633"/>
    </source>
</evidence>
<gene>
    <name evidence="2" type="ORF">CAL24_21535</name>
</gene>
<dbReference type="AlphaFoldDB" id="A0A261V768"/>
<dbReference type="RefSeq" id="WP_028355290.1">
    <property type="nucleotide sequence ID" value="NZ_NEVT01000009.1"/>
</dbReference>
<feature type="chain" id="PRO_5012492441" description="DUF3426 domain-containing protein" evidence="1">
    <location>
        <begin position="20"/>
        <end position="110"/>
    </location>
</feature>
<dbReference type="NCBIfam" id="NF038353">
    <property type="entry name" value="FxLYD_dom"/>
    <property type="match status" value="1"/>
</dbReference>
<dbReference type="InterPro" id="IPR047676">
    <property type="entry name" value="FxLYD_dom"/>
</dbReference>
<organism evidence="2 3">
    <name type="scientific">Bordetella genomosp. 2</name>
    <dbReference type="NCBI Taxonomy" id="1983456"/>
    <lineage>
        <taxon>Bacteria</taxon>
        <taxon>Pseudomonadati</taxon>
        <taxon>Pseudomonadota</taxon>
        <taxon>Betaproteobacteria</taxon>
        <taxon>Burkholderiales</taxon>
        <taxon>Alcaligenaceae</taxon>
        <taxon>Bordetella</taxon>
    </lineage>
</organism>
<proteinExistence type="predicted"/>
<protein>
    <recommendedName>
        <fullName evidence="4">DUF3426 domain-containing protein</fullName>
    </recommendedName>
</protein>
<keyword evidence="1" id="KW-0732">Signal</keyword>
<accession>A0A261V768</accession>
<sequence length="110" mass="11728">MKTRLAGLLLALGCAVAGAQSLPYGVSINDLAAFRQADGLSVITGTVRNYGKRPVHGLSVTFVLYDAAGREVGRTSDQREAPLAPGETWLVRATTPHAFTRFTALDIKSR</sequence>